<dbReference type="AlphaFoldDB" id="A0A2W5TML9"/>
<evidence type="ECO:0000313" key="3">
    <source>
        <dbReference type="Proteomes" id="UP000249061"/>
    </source>
</evidence>
<dbReference type="Gene3D" id="1.10.10.10">
    <property type="entry name" value="Winged helix-like DNA-binding domain superfamily/Winged helix DNA-binding domain"/>
    <property type="match status" value="1"/>
</dbReference>
<reference evidence="2 3" key="1">
    <citation type="submission" date="2017-08" db="EMBL/GenBank/DDBJ databases">
        <title>Infants hospitalized years apart are colonized by the same room-sourced microbial strains.</title>
        <authorList>
            <person name="Brooks B."/>
            <person name="Olm M.R."/>
            <person name="Firek B.A."/>
            <person name="Baker R."/>
            <person name="Thomas B.C."/>
            <person name="Morowitz M.J."/>
            <person name="Banfield J.F."/>
        </authorList>
    </citation>
    <scope>NUCLEOTIDE SEQUENCE [LARGE SCALE GENOMIC DNA]</scope>
    <source>
        <strain evidence="2">S2_003_000_R2_14</strain>
    </source>
</reference>
<dbReference type="Proteomes" id="UP000249061">
    <property type="component" value="Unassembled WGS sequence"/>
</dbReference>
<accession>A0A2W5TML9</accession>
<organism evidence="2 3">
    <name type="scientific">Archangium gephyra</name>
    <dbReference type="NCBI Taxonomy" id="48"/>
    <lineage>
        <taxon>Bacteria</taxon>
        <taxon>Pseudomonadati</taxon>
        <taxon>Myxococcota</taxon>
        <taxon>Myxococcia</taxon>
        <taxon>Myxococcales</taxon>
        <taxon>Cystobacterineae</taxon>
        <taxon>Archangiaceae</taxon>
        <taxon>Archangium</taxon>
    </lineage>
</organism>
<evidence type="ECO:0000313" key="2">
    <source>
        <dbReference type="EMBL" id="PZR15057.1"/>
    </source>
</evidence>
<dbReference type="InterPro" id="IPR009057">
    <property type="entry name" value="Homeodomain-like_sf"/>
</dbReference>
<dbReference type="SUPFAM" id="SSF46689">
    <property type="entry name" value="Homeodomain-like"/>
    <property type="match status" value="1"/>
</dbReference>
<sequence>MSAAFIGSAEAAFIADIDQRELNRLVDEEIFNDSWLTQRTEGRLFTRLAAALARFNFSTADQLSKTARLEVIRAVVKRIRESGDPTRVVDLKATSSVDWTWHSKLVTVDLRDAVNATRERADEIEAAMRLIVEDPDVLGGVPTFRGTRMPIDLAASVTEQNRKDFHESFPHITDEQIEAAKVYSKAKPPRGRPAAGRDREPFMTKRIKFRRRSKSAR</sequence>
<dbReference type="InterPro" id="IPR007367">
    <property type="entry name" value="DUF433"/>
</dbReference>
<evidence type="ECO:0008006" key="4">
    <source>
        <dbReference type="Google" id="ProtNLM"/>
    </source>
</evidence>
<feature type="region of interest" description="Disordered" evidence="1">
    <location>
        <begin position="184"/>
        <end position="217"/>
    </location>
</feature>
<gene>
    <name evidence="2" type="ORF">DI536_09800</name>
</gene>
<comment type="caution">
    <text evidence="2">The sequence shown here is derived from an EMBL/GenBank/DDBJ whole genome shotgun (WGS) entry which is preliminary data.</text>
</comment>
<name>A0A2W5TML9_9BACT</name>
<protein>
    <recommendedName>
        <fullName evidence="4">DUF433 domain-containing protein</fullName>
    </recommendedName>
</protein>
<dbReference type="InterPro" id="IPR036388">
    <property type="entry name" value="WH-like_DNA-bd_sf"/>
</dbReference>
<proteinExistence type="predicted"/>
<feature type="compositionally biased region" description="Basic residues" evidence="1">
    <location>
        <begin position="205"/>
        <end position="217"/>
    </location>
</feature>
<dbReference type="Pfam" id="PF04255">
    <property type="entry name" value="DUF433"/>
    <property type="match status" value="1"/>
</dbReference>
<dbReference type="EMBL" id="QFQP01000006">
    <property type="protein sequence ID" value="PZR15057.1"/>
    <property type="molecule type" value="Genomic_DNA"/>
</dbReference>
<evidence type="ECO:0000256" key="1">
    <source>
        <dbReference type="SAM" id="MobiDB-lite"/>
    </source>
</evidence>